<sequence>MHLAMVSAGGVMAAAAVLMALACIPCAWGMWRAPTLRTARVLTGMSLGMALLHGALLLGVAPALHHGGMAGMGASAMAQGPSLSVLSDGDSGSTGSGLMMLAVMCADFTAAMLAASWLRRSLGIALAAR</sequence>
<keyword evidence="1" id="KW-0812">Transmembrane</keyword>
<gene>
    <name evidence="2" type="ORF">LK10_02570</name>
</gene>
<keyword evidence="1" id="KW-1133">Transmembrane helix</keyword>
<reference evidence="2 3" key="1">
    <citation type="submission" date="2014-09" db="EMBL/GenBank/DDBJ databases">
        <title>Genome sequence of Sinomonas sp. MUSC 117.</title>
        <authorList>
            <person name="Lee L.-H."/>
        </authorList>
    </citation>
    <scope>NUCLEOTIDE SEQUENCE [LARGE SCALE GENOMIC DNA]</scope>
    <source>
        <strain evidence="2 3">MUSC 117</strain>
    </source>
</reference>
<evidence type="ECO:0000313" key="3">
    <source>
        <dbReference type="Proteomes" id="UP000030982"/>
    </source>
</evidence>
<dbReference type="AlphaFoldDB" id="A0A0B2ASD0"/>
<dbReference type="STRING" id="1338436.LK10_02570"/>
<organism evidence="2 3">
    <name type="scientific">Sinomonas humi</name>
    <dbReference type="NCBI Taxonomy" id="1338436"/>
    <lineage>
        <taxon>Bacteria</taxon>
        <taxon>Bacillati</taxon>
        <taxon>Actinomycetota</taxon>
        <taxon>Actinomycetes</taxon>
        <taxon>Micrococcales</taxon>
        <taxon>Micrococcaceae</taxon>
        <taxon>Sinomonas</taxon>
    </lineage>
</organism>
<dbReference type="Proteomes" id="UP000030982">
    <property type="component" value="Unassembled WGS sequence"/>
</dbReference>
<accession>A0A0B2ASD0</accession>
<protein>
    <submittedName>
        <fullName evidence="2">Uncharacterized protein</fullName>
    </submittedName>
</protein>
<keyword evidence="1" id="KW-0472">Membrane</keyword>
<proteinExistence type="predicted"/>
<name>A0A0B2ASD0_9MICC</name>
<feature type="transmembrane region" description="Helical" evidence="1">
    <location>
        <begin position="98"/>
        <end position="118"/>
    </location>
</feature>
<dbReference type="EMBL" id="JTDL01000037">
    <property type="protein sequence ID" value="KHL04900.1"/>
    <property type="molecule type" value="Genomic_DNA"/>
</dbReference>
<evidence type="ECO:0000313" key="2">
    <source>
        <dbReference type="EMBL" id="KHL04900.1"/>
    </source>
</evidence>
<feature type="transmembrane region" description="Helical" evidence="1">
    <location>
        <begin position="6"/>
        <end position="29"/>
    </location>
</feature>
<keyword evidence="3" id="KW-1185">Reference proteome</keyword>
<evidence type="ECO:0000256" key="1">
    <source>
        <dbReference type="SAM" id="Phobius"/>
    </source>
</evidence>
<comment type="caution">
    <text evidence="2">The sequence shown here is derived from an EMBL/GenBank/DDBJ whole genome shotgun (WGS) entry which is preliminary data.</text>
</comment>
<feature type="transmembrane region" description="Helical" evidence="1">
    <location>
        <begin position="41"/>
        <end position="64"/>
    </location>
</feature>